<dbReference type="Gene3D" id="3.40.50.300">
    <property type="entry name" value="P-loop containing nucleotide triphosphate hydrolases"/>
    <property type="match status" value="2"/>
</dbReference>
<dbReference type="OrthoDB" id="7390113at2"/>
<dbReference type="PANTHER" id="PTHR30050:SF5">
    <property type="entry name" value="DNAA REGULATORY INACTIVATOR HDA"/>
    <property type="match status" value="1"/>
</dbReference>
<protein>
    <recommendedName>
        <fullName evidence="1">AAA+ ATPase domain-containing protein</fullName>
    </recommendedName>
</protein>
<name>A0A5B0DTZ6_9HYPH</name>
<dbReference type="Pfam" id="PF22688">
    <property type="entry name" value="Hda_lid"/>
    <property type="match status" value="1"/>
</dbReference>
<sequence length="221" mass="24467">MTELRQLPLELPHRPSFDRADLIETDANRLAIHAVDSWPQWPHPVLAIVGPPGSGKTHLAEAWAASSGAQRPQRGKSFDLTPGFACVIDDLDRKKPQEETLFGIVNAARMGLGTVLVTSRKPLSSLRFRLPDLRSRLRAATIVSLQAPDDALLEGVFVKLFSDRQIEVDPRMFAFILSRMERSVVAAEQLVDALDRESLATGRKVTRAMVSRQLSVPSISR</sequence>
<comment type="caution">
    <text evidence="2">The sequence shown here is derived from an EMBL/GenBank/DDBJ whole genome shotgun (WGS) entry which is preliminary data.</text>
</comment>
<dbReference type="AlphaFoldDB" id="A0A5B0DTZ6"/>
<dbReference type="SUPFAM" id="SSF52540">
    <property type="entry name" value="P-loop containing nucleoside triphosphate hydrolases"/>
    <property type="match status" value="1"/>
</dbReference>
<dbReference type="Proteomes" id="UP000324738">
    <property type="component" value="Unassembled WGS sequence"/>
</dbReference>
<dbReference type="InterPro" id="IPR055199">
    <property type="entry name" value="Hda_lid"/>
</dbReference>
<dbReference type="GO" id="GO:0005886">
    <property type="term" value="C:plasma membrane"/>
    <property type="evidence" value="ECO:0007669"/>
    <property type="project" value="TreeGrafter"/>
</dbReference>
<proteinExistence type="predicted"/>
<keyword evidence="3" id="KW-1185">Reference proteome</keyword>
<dbReference type="InterPro" id="IPR027417">
    <property type="entry name" value="P-loop_NTPase"/>
</dbReference>
<gene>
    <name evidence="2" type="ORF">FPY71_06790</name>
</gene>
<feature type="domain" description="AAA+ ATPase" evidence="1">
    <location>
        <begin position="42"/>
        <end position="220"/>
    </location>
</feature>
<dbReference type="GO" id="GO:0003688">
    <property type="term" value="F:DNA replication origin binding"/>
    <property type="evidence" value="ECO:0007669"/>
    <property type="project" value="TreeGrafter"/>
</dbReference>
<evidence type="ECO:0000259" key="1">
    <source>
        <dbReference type="SMART" id="SM00382"/>
    </source>
</evidence>
<evidence type="ECO:0000313" key="3">
    <source>
        <dbReference type="Proteomes" id="UP000324738"/>
    </source>
</evidence>
<dbReference type="EMBL" id="VTWH01000002">
    <property type="protein sequence ID" value="KAA0970234.1"/>
    <property type="molecule type" value="Genomic_DNA"/>
</dbReference>
<dbReference type="SMART" id="SM00382">
    <property type="entry name" value="AAA"/>
    <property type="match status" value="1"/>
</dbReference>
<dbReference type="RefSeq" id="WP_149299016.1">
    <property type="nucleotide sequence ID" value="NZ_VTWH01000002.1"/>
</dbReference>
<reference evidence="2 3" key="1">
    <citation type="submission" date="2019-08" db="EMBL/GenBank/DDBJ databases">
        <title>Aureimonas fodiniaquatilis sp. nov., isolated from a coal mine wastewater.</title>
        <authorList>
            <person name="Kim W."/>
        </authorList>
    </citation>
    <scope>NUCLEOTIDE SEQUENCE [LARGE SCALE GENOMIC DNA]</scope>
    <source>
        <strain evidence="2 3">CAU 1482</strain>
    </source>
</reference>
<evidence type="ECO:0000313" key="2">
    <source>
        <dbReference type="EMBL" id="KAA0970234.1"/>
    </source>
</evidence>
<accession>A0A5B0DTZ6</accession>
<organism evidence="2 3">
    <name type="scientific">Aureimonas fodinaquatilis</name>
    <dbReference type="NCBI Taxonomy" id="2565783"/>
    <lineage>
        <taxon>Bacteria</taxon>
        <taxon>Pseudomonadati</taxon>
        <taxon>Pseudomonadota</taxon>
        <taxon>Alphaproteobacteria</taxon>
        <taxon>Hyphomicrobiales</taxon>
        <taxon>Aurantimonadaceae</taxon>
        <taxon>Aureimonas</taxon>
    </lineage>
</organism>
<dbReference type="Gene3D" id="1.10.8.60">
    <property type="match status" value="1"/>
</dbReference>
<dbReference type="InterPro" id="IPR003593">
    <property type="entry name" value="AAA+_ATPase"/>
</dbReference>
<dbReference type="GO" id="GO:0006270">
    <property type="term" value="P:DNA replication initiation"/>
    <property type="evidence" value="ECO:0007669"/>
    <property type="project" value="TreeGrafter"/>
</dbReference>
<dbReference type="PANTHER" id="PTHR30050">
    <property type="entry name" value="CHROMOSOMAL REPLICATION INITIATOR PROTEIN DNAA"/>
    <property type="match status" value="1"/>
</dbReference>